<evidence type="ECO:0000313" key="3">
    <source>
        <dbReference type="Proteomes" id="UP001632038"/>
    </source>
</evidence>
<dbReference type="Gene3D" id="1.10.110.10">
    <property type="entry name" value="Plant lipid-transfer and hydrophobic proteins"/>
    <property type="match status" value="1"/>
</dbReference>
<evidence type="ECO:0000313" key="2">
    <source>
        <dbReference type="EMBL" id="KAL3634931.1"/>
    </source>
</evidence>
<sequence length="150" mass="17000">MAITHQTHYVVFMSIMMIGAMKTECASGQHPNPPPIAQQPRRSGTMAVLRSCFSNMHTLHSEHHNLHLHPRGGGKKDRKPSEICCSIVRETDMALFCKRLVNNLFISATRVVYVVKYCHRSKPPYSGMCRNKPFQRNNGMMNSTNATPPY</sequence>
<protein>
    <recommendedName>
        <fullName evidence="4">Bifunctional inhibitor/plant lipid transfer protein/seed storage helical domain-containing protein</fullName>
    </recommendedName>
</protein>
<keyword evidence="1" id="KW-0732">Signal</keyword>
<reference evidence="3" key="1">
    <citation type="journal article" date="2024" name="IScience">
        <title>Strigolactones Initiate the Formation of Haustorium-like Structures in Castilleja.</title>
        <authorList>
            <person name="Buerger M."/>
            <person name="Peterson D."/>
            <person name="Chory J."/>
        </authorList>
    </citation>
    <scope>NUCLEOTIDE SEQUENCE [LARGE SCALE GENOMIC DNA]</scope>
</reference>
<dbReference type="EMBL" id="JAVIJP010000028">
    <property type="protein sequence ID" value="KAL3634931.1"/>
    <property type="molecule type" value="Genomic_DNA"/>
</dbReference>
<accession>A0ABD3D1M9</accession>
<evidence type="ECO:0008006" key="4">
    <source>
        <dbReference type="Google" id="ProtNLM"/>
    </source>
</evidence>
<keyword evidence="3" id="KW-1185">Reference proteome</keyword>
<comment type="caution">
    <text evidence="2">The sequence shown here is derived from an EMBL/GenBank/DDBJ whole genome shotgun (WGS) entry which is preliminary data.</text>
</comment>
<dbReference type="SUPFAM" id="SSF47699">
    <property type="entry name" value="Bifunctional inhibitor/lipid-transfer protein/seed storage 2S albumin"/>
    <property type="match status" value="1"/>
</dbReference>
<dbReference type="InterPro" id="IPR036312">
    <property type="entry name" value="Bifun_inhib/LTP/seed_sf"/>
</dbReference>
<gene>
    <name evidence="2" type="ORF">CASFOL_021985</name>
</gene>
<feature type="signal peptide" evidence="1">
    <location>
        <begin position="1"/>
        <end position="28"/>
    </location>
</feature>
<dbReference type="Proteomes" id="UP001632038">
    <property type="component" value="Unassembled WGS sequence"/>
</dbReference>
<proteinExistence type="predicted"/>
<organism evidence="2 3">
    <name type="scientific">Castilleja foliolosa</name>
    <dbReference type="NCBI Taxonomy" id="1961234"/>
    <lineage>
        <taxon>Eukaryota</taxon>
        <taxon>Viridiplantae</taxon>
        <taxon>Streptophyta</taxon>
        <taxon>Embryophyta</taxon>
        <taxon>Tracheophyta</taxon>
        <taxon>Spermatophyta</taxon>
        <taxon>Magnoliopsida</taxon>
        <taxon>eudicotyledons</taxon>
        <taxon>Gunneridae</taxon>
        <taxon>Pentapetalae</taxon>
        <taxon>asterids</taxon>
        <taxon>lamiids</taxon>
        <taxon>Lamiales</taxon>
        <taxon>Orobanchaceae</taxon>
        <taxon>Pedicularideae</taxon>
        <taxon>Castillejinae</taxon>
        <taxon>Castilleja</taxon>
    </lineage>
</organism>
<evidence type="ECO:0000256" key="1">
    <source>
        <dbReference type="SAM" id="SignalP"/>
    </source>
</evidence>
<dbReference type="AlphaFoldDB" id="A0ABD3D1M9"/>
<feature type="chain" id="PRO_5044824571" description="Bifunctional inhibitor/plant lipid transfer protein/seed storage helical domain-containing protein" evidence="1">
    <location>
        <begin position="29"/>
        <end position="150"/>
    </location>
</feature>
<name>A0ABD3D1M9_9LAMI</name>